<protein>
    <submittedName>
        <fullName evidence="1">Uncharacterized protein</fullName>
    </submittedName>
</protein>
<dbReference type="Proteomes" id="UP000708208">
    <property type="component" value="Unassembled WGS sequence"/>
</dbReference>
<organism evidence="1 2">
    <name type="scientific">Allacma fusca</name>
    <dbReference type="NCBI Taxonomy" id="39272"/>
    <lineage>
        <taxon>Eukaryota</taxon>
        <taxon>Metazoa</taxon>
        <taxon>Ecdysozoa</taxon>
        <taxon>Arthropoda</taxon>
        <taxon>Hexapoda</taxon>
        <taxon>Collembola</taxon>
        <taxon>Symphypleona</taxon>
        <taxon>Sminthuridae</taxon>
        <taxon>Allacma</taxon>
    </lineage>
</organism>
<gene>
    <name evidence="1" type="ORF">AFUS01_LOCUS10083</name>
</gene>
<name>A0A8J2P1V5_9HEXA</name>
<feature type="non-terminal residue" evidence="1">
    <location>
        <position position="1"/>
    </location>
</feature>
<reference evidence="1" key="1">
    <citation type="submission" date="2021-06" db="EMBL/GenBank/DDBJ databases">
        <authorList>
            <person name="Hodson N. C."/>
            <person name="Mongue J. A."/>
            <person name="Jaron S. K."/>
        </authorList>
    </citation>
    <scope>NUCLEOTIDE SEQUENCE</scope>
</reference>
<evidence type="ECO:0000313" key="1">
    <source>
        <dbReference type="EMBL" id="CAG7720829.1"/>
    </source>
</evidence>
<accession>A0A8J2P1V5</accession>
<comment type="caution">
    <text evidence="1">The sequence shown here is derived from an EMBL/GenBank/DDBJ whole genome shotgun (WGS) entry which is preliminary data.</text>
</comment>
<proteinExistence type="predicted"/>
<dbReference type="EMBL" id="CAJVCH010074025">
    <property type="protein sequence ID" value="CAG7720829.1"/>
    <property type="molecule type" value="Genomic_DNA"/>
</dbReference>
<evidence type="ECO:0000313" key="2">
    <source>
        <dbReference type="Proteomes" id="UP000708208"/>
    </source>
</evidence>
<sequence length="15" mass="1674">HFDRKPKSPPAFSCG</sequence>
<keyword evidence="2" id="KW-1185">Reference proteome</keyword>